<dbReference type="Pfam" id="PF01535">
    <property type="entry name" value="PPR"/>
    <property type="match status" value="1"/>
</dbReference>
<dbReference type="Pfam" id="PF12854">
    <property type="entry name" value="PPR_1"/>
    <property type="match status" value="1"/>
</dbReference>
<dbReference type="PROSITE" id="PS51375">
    <property type="entry name" value="PPR"/>
    <property type="match status" value="4"/>
</dbReference>
<evidence type="ECO:0008006" key="6">
    <source>
        <dbReference type="Google" id="ProtNLM"/>
    </source>
</evidence>
<dbReference type="InterPro" id="IPR011990">
    <property type="entry name" value="TPR-like_helical_dom_sf"/>
</dbReference>
<sequence length="502" mass="56409">MSRGCREVERGIFRLLHGCKSVTQLTQIHAHFLRHYLHQSNHILAHFVSACGSLNKLSYANLVFEQTQNPNILLFNSMIKGYSLCGPFQRSIHLFSIMKKRGIWADEFTFASLLKACASLCDLKLGRGVHTEILILGFEGFSSIRIGIIELYTSCERIEEAKRVFDEMSHRDVIVWNLMVHGYCRSGDVDMGFHLFRQMRERSVVSWNAMISCLAHSSRDSEALELFREMQDTGFEPDEATVITMLPVCARLGEVDVGRWIHSYAESSGLYQDFISVGNSLVDFYCKCGNLEAAFVIFKDMPRKNVISWNAMISGLAFNGKGELGVGLFEEMMNEGVSPNDVTFVGILACCAHAGLVQRGQDLFASMISNHHIQPKLEHYGCMVDLLGRSGCVKEAHNLMQTMPMKPTAALWGALLSACHTHGVMELAECAITELISLEPWNSGNYVLLSNIYAESGKWEEVEKIAKPKRCIALISKYGMKKAHRIHLDKRLCPEEFCASLD</sequence>
<keyword evidence="5" id="KW-1185">Reference proteome</keyword>
<dbReference type="FunFam" id="1.25.40.10:FF:000921">
    <property type="entry name" value="Pentatricopeptide repeat-containing protein At5g48910"/>
    <property type="match status" value="1"/>
</dbReference>
<protein>
    <recommendedName>
        <fullName evidence="6">Pentatricopeptide repeat-containing protein</fullName>
    </recommendedName>
</protein>
<dbReference type="NCBIfam" id="TIGR00756">
    <property type="entry name" value="PPR"/>
    <property type="match status" value="4"/>
</dbReference>
<evidence type="ECO:0000256" key="2">
    <source>
        <dbReference type="ARBA" id="ARBA00061659"/>
    </source>
</evidence>
<evidence type="ECO:0000256" key="3">
    <source>
        <dbReference type="PROSITE-ProRule" id="PRU00708"/>
    </source>
</evidence>
<dbReference type="Gene3D" id="1.25.40.10">
    <property type="entry name" value="Tetratricopeptide repeat domain"/>
    <property type="match status" value="3"/>
</dbReference>
<gene>
    <name evidence="4" type="ORF">ILEXP_LOCUS47637</name>
</gene>
<dbReference type="FunFam" id="1.25.40.10:FF:001030">
    <property type="entry name" value="Pentatricopeptide repeat-containing protein At1g09190"/>
    <property type="match status" value="1"/>
</dbReference>
<dbReference type="InterPro" id="IPR046960">
    <property type="entry name" value="PPR_At4g14850-like_plant"/>
</dbReference>
<dbReference type="Pfam" id="PF20431">
    <property type="entry name" value="E_motif"/>
    <property type="match status" value="1"/>
</dbReference>
<accession>A0ABC8UDE8</accession>
<dbReference type="PANTHER" id="PTHR47926">
    <property type="entry name" value="PENTATRICOPEPTIDE REPEAT-CONTAINING PROTEIN"/>
    <property type="match status" value="1"/>
</dbReference>
<dbReference type="AlphaFoldDB" id="A0ABC8UDE8"/>
<proteinExistence type="inferred from homology"/>
<dbReference type="InterPro" id="IPR046848">
    <property type="entry name" value="E_motif"/>
</dbReference>
<reference evidence="4 5" key="1">
    <citation type="submission" date="2024-02" db="EMBL/GenBank/DDBJ databases">
        <authorList>
            <person name="Vignale AGUSTIN F."/>
            <person name="Sosa J E."/>
            <person name="Modenutti C."/>
        </authorList>
    </citation>
    <scope>NUCLEOTIDE SEQUENCE [LARGE SCALE GENOMIC DNA]</scope>
</reference>
<organism evidence="4 5">
    <name type="scientific">Ilex paraguariensis</name>
    <name type="common">yerba mate</name>
    <dbReference type="NCBI Taxonomy" id="185542"/>
    <lineage>
        <taxon>Eukaryota</taxon>
        <taxon>Viridiplantae</taxon>
        <taxon>Streptophyta</taxon>
        <taxon>Embryophyta</taxon>
        <taxon>Tracheophyta</taxon>
        <taxon>Spermatophyta</taxon>
        <taxon>Magnoliopsida</taxon>
        <taxon>eudicotyledons</taxon>
        <taxon>Gunneridae</taxon>
        <taxon>Pentapetalae</taxon>
        <taxon>asterids</taxon>
        <taxon>campanulids</taxon>
        <taxon>Aquifoliales</taxon>
        <taxon>Aquifoliaceae</taxon>
        <taxon>Ilex</taxon>
    </lineage>
</organism>
<dbReference type="InterPro" id="IPR002885">
    <property type="entry name" value="PPR_rpt"/>
</dbReference>
<evidence type="ECO:0000313" key="4">
    <source>
        <dbReference type="EMBL" id="CAK9177717.1"/>
    </source>
</evidence>
<evidence type="ECO:0000313" key="5">
    <source>
        <dbReference type="Proteomes" id="UP001642360"/>
    </source>
</evidence>
<name>A0ABC8UDE8_9AQUA</name>
<feature type="repeat" description="PPR" evidence="3">
    <location>
        <begin position="71"/>
        <end position="105"/>
    </location>
</feature>
<comment type="caution">
    <text evidence="4">The sequence shown here is derived from an EMBL/GenBank/DDBJ whole genome shotgun (WGS) entry which is preliminary data.</text>
</comment>
<feature type="repeat" description="PPR" evidence="3">
    <location>
        <begin position="172"/>
        <end position="202"/>
    </location>
</feature>
<comment type="similarity">
    <text evidence="2">Belongs to the PPR family. PCMP-E subfamily.</text>
</comment>
<dbReference type="EMBL" id="CAUOFW020007135">
    <property type="protein sequence ID" value="CAK9177717.1"/>
    <property type="molecule type" value="Genomic_DNA"/>
</dbReference>
<dbReference type="Pfam" id="PF13041">
    <property type="entry name" value="PPR_2"/>
    <property type="match status" value="3"/>
</dbReference>
<dbReference type="Proteomes" id="UP001642360">
    <property type="component" value="Unassembled WGS sequence"/>
</dbReference>
<dbReference type="FunFam" id="1.25.40.10:FF:000334">
    <property type="entry name" value="Pentatricopeptide repeat-containing protein"/>
    <property type="match status" value="1"/>
</dbReference>
<feature type="repeat" description="PPR" evidence="3">
    <location>
        <begin position="305"/>
        <end position="339"/>
    </location>
</feature>
<evidence type="ECO:0000256" key="1">
    <source>
        <dbReference type="ARBA" id="ARBA00022737"/>
    </source>
</evidence>
<dbReference type="PANTHER" id="PTHR47926:SF540">
    <property type="entry name" value="PENTATRICOPEPTIDE REPEAT-CONTAINING PROTEIN"/>
    <property type="match status" value="1"/>
</dbReference>
<feature type="repeat" description="PPR" evidence="3">
    <location>
        <begin position="203"/>
        <end position="237"/>
    </location>
</feature>
<keyword evidence="1" id="KW-0677">Repeat</keyword>